<dbReference type="EMBL" id="KZ308615">
    <property type="protein sequence ID" value="KAG8232391.1"/>
    <property type="molecule type" value="Genomic_DNA"/>
</dbReference>
<evidence type="ECO:0000256" key="8">
    <source>
        <dbReference type="ARBA" id="ARBA00022801"/>
    </source>
</evidence>
<comment type="subunit">
    <text evidence="3">Heterodimer of 2 subunits, IMMPL1 and IMMPL2.</text>
</comment>
<comment type="similarity">
    <text evidence="2">Belongs to the peptidase S26 family. IMP2 subfamily.</text>
</comment>
<gene>
    <name evidence="15" type="ORF">J437_LFUL012534</name>
</gene>
<evidence type="ECO:0000256" key="4">
    <source>
        <dbReference type="ARBA" id="ARBA00013650"/>
    </source>
</evidence>
<dbReference type="Gene3D" id="2.10.109.10">
    <property type="entry name" value="Umud Fragment, subunit A"/>
    <property type="match status" value="1"/>
</dbReference>
<dbReference type="PANTHER" id="PTHR46041:SF2">
    <property type="entry name" value="MITOCHONDRIAL INNER MEMBRANE PROTEASE SUBUNIT 2"/>
    <property type="match status" value="1"/>
</dbReference>
<evidence type="ECO:0000313" key="16">
    <source>
        <dbReference type="Proteomes" id="UP000792457"/>
    </source>
</evidence>
<keyword evidence="5" id="KW-0645">Protease</keyword>
<dbReference type="GO" id="GO:0004252">
    <property type="term" value="F:serine-type endopeptidase activity"/>
    <property type="evidence" value="ECO:0007669"/>
    <property type="project" value="InterPro"/>
</dbReference>
<evidence type="ECO:0000256" key="11">
    <source>
        <dbReference type="ARBA" id="ARBA00023136"/>
    </source>
</evidence>
<sequence>MRLPIFFKSLLVGVPIGVTFFDTVGYVARVDGVSMQPSLNPDTVNQDYVFLNRWAVRFYQVSRGEIISLTSPKDPGQMIIKRLVGIEGDVIQTLGYKKEYVKVPQGHCWVEGDHTGHTLDSNSFGPIALGLVTAKASCIVWPPSRWQRLKSELPSSRIPVNLKRKFFEEK</sequence>
<evidence type="ECO:0000259" key="14">
    <source>
        <dbReference type="Pfam" id="PF10502"/>
    </source>
</evidence>
<proteinExistence type="inferred from homology"/>
<dbReference type="InterPro" id="IPR019533">
    <property type="entry name" value="Peptidase_S26"/>
</dbReference>
<dbReference type="SUPFAM" id="SSF51306">
    <property type="entry name" value="LexA/Signal peptidase"/>
    <property type="match status" value="1"/>
</dbReference>
<keyword evidence="8" id="KW-0378">Hydrolase</keyword>
<evidence type="ECO:0000256" key="1">
    <source>
        <dbReference type="ARBA" id="ARBA00004434"/>
    </source>
</evidence>
<evidence type="ECO:0000313" key="15">
    <source>
        <dbReference type="EMBL" id="KAG8232391.1"/>
    </source>
</evidence>
<dbReference type="InterPro" id="IPR036286">
    <property type="entry name" value="LexA/Signal_pep-like_sf"/>
</dbReference>
<evidence type="ECO:0000256" key="9">
    <source>
        <dbReference type="ARBA" id="ARBA00022989"/>
    </source>
</evidence>
<keyword evidence="6" id="KW-0812">Transmembrane</keyword>
<dbReference type="Pfam" id="PF10502">
    <property type="entry name" value="Peptidase_S26"/>
    <property type="match status" value="1"/>
</dbReference>
<evidence type="ECO:0000256" key="12">
    <source>
        <dbReference type="ARBA" id="ARBA00032718"/>
    </source>
</evidence>
<dbReference type="InterPro" id="IPR000223">
    <property type="entry name" value="Pept_S26A_signal_pept_1"/>
</dbReference>
<feature type="active site" evidence="13">
    <location>
        <position position="81"/>
    </location>
</feature>
<evidence type="ECO:0000256" key="3">
    <source>
        <dbReference type="ARBA" id="ARBA00011805"/>
    </source>
</evidence>
<organism evidence="15 16">
    <name type="scientific">Ladona fulva</name>
    <name type="common">Scarce chaser dragonfly</name>
    <name type="synonym">Libellula fulva</name>
    <dbReference type="NCBI Taxonomy" id="123851"/>
    <lineage>
        <taxon>Eukaryota</taxon>
        <taxon>Metazoa</taxon>
        <taxon>Ecdysozoa</taxon>
        <taxon>Arthropoda</taxon>
        <taxon>Hexapoda</taxon>
        <taxon>Insecta</taxon>
        <taxon>Pterygota</taxon>
        <taxon>Palaeoptera</taxon>
        <taxon>Odonata</taxon>
        <taxon>Epiprocta</taxon>
        <taxon>Anisoptera</taxon>
        <taxon>Libelluloidea</taxon>
        <taxon>Libellulidae</taxon>
        <taxon>Ladona</taxon>
    </lineage>
</organism>
<dbReference type="Proteomes" id="UP000792457">
    <property type="component" value="Unassembled WGS sequence"/>
</dbReference>
<evidence type="ECO:0000256" key="13">
    <source>
        <dbReference type="PIRSR" id="PIRSR600223-1"/>
    </source>
</evidence>
<dbReference type="AlphaFoldDB" id="A0A8K0KE55"/>
<dbReference type="InterPro" id="IPR037730">
    <property type="entry name" value="IMP2"/>
</dbReference>
<evidence type="ECO:0000256" key="5">
    <source>
        <dbReference type="ARBA" id="ARBA00022670"/>
    </source>
</evidence>
<dbReference type="GO" id="GO:0006627">
    <property type="term" value="P:protein processing involved in protein targeting to mitochondrion"/>
    <property type="evidence" value="ECO:0007669"/>
    <property type="project" value="InterPro"/>
</dbReference>
<keyword evidence="9" id="KW-1133">Transmembrane helix</keyword>
<dbReference type="OrthoDB" id="9996127at2759"/>
<keyword evidence="16" id="KW-1185">Reference proteome</keyword>
<feature type="domain" description="Peptidase S26" evidence="14">
    <location>
        <begin position="11"/>
        <end position="93"/>
    </location>
</feature>
<dbReference type="FunFam" id="2.10.109.10:FF:000005">
    <property type="entry name" value="Mitochondrial inner membrane protease subunit"/>
    <property type="match status" value="1"/>
</dbReference>
<evidence type="ECO:0000256" key="10">
    <source>
        <dbReference type="ARBA" id="ARBA00023128"/>
    </source>
</evidence>
<name>A0A8K0KE55_LADFU</name>
<feature type="active site" evidence="13">
    <location>
        <position position="34"/>
    </location>
</feature>
<dbReference type="GO" id="GO:0006465">
    <property type="term" value="P:signal peptide processing"/>
    <property type="evidence" value="ECO:0007669"/>
    <property type="project" value="InterPro"/>
</dbReference>
<reference evidence="15" key="1">
    <citation type="submission" date="2013-04" db="EMBL/GenBank/DDBJ databases">
        <authorList>
            <person name="Qu J."/>
            <person name="Murali S.C."/>
            <person name="Bandaranaike D."/>
            <person name="Bellair M."/>
            <person name="Blankenburg K."/>
            <person name="Chao H."/>
            <person name="Dinh H."/>
            <person name="Doddapaneni H."/>
            <person name="Downs B."/>
            <person name="Dugan-Rocha S."/>
            <person name="Elkadiri S."/>
            <person name="Gnanaolivu R.D."/>
            <person name="Hernandez B."/>
            <person name="Javaid M."/>
            <person name="Jayaseelan J.C."/>
            <person name="Lee S."/>
            <person name="Li M."/>
            <person name="Ming W."/>
            <person name="Munidasa M."/>
            <person name="Muniz J."/>
            <person name="Nguyen L."/>
            <person name="Ongeri F."/>
            <person name="Osuji N."/>
            <person name="Pu L.-L."/>
            <person name="Puazo M."/>
            <person name="Qu C."/>
            <person name="Quiroz J."/>
            <person name="Raj R."/>
            <person name="Weissenberger G."/>
            <person name="Xin Y."/>
            <person name="Zou X."/>
            <person name="Han Y."/>
            <person name="Richards S."/>
            <person name="Worley K."/>
            <person name="Muzny D."/>
            <person name="Gibbs R."/>
        </authorList>
    </citation>
    <scope>NUCLEOTIDE SEQUENCE</scope>
    <source>
        <strain evidence="15">Sampled in the wild</strain>
    </source>
</reference>
<comment type="caution">
    <text evidence="15">The sequence shown here is derived from an EMBL/GenBank/DDBJ whole genome shotgun (WGS) entry which is preliminary data.</text>
</comment>
<keyword evidence="10" id="KW-0496">Mitochondrion</keyword>
<dbReference type="PRINTS" id="PR00727">
    <property type="entry name" value="LEADERPTASE"/>
</dbReference>
<keyword evidence="11" id="KW-0472">Membrane</keyword>
<evidence type="ECO:0000256" key="6">
    <source>
        <dbReference type="ARBA" id="ARBA00022692"/>
    </source>
</evidence>
<dbReference type="CDD" id="cd06530">
    <property type="entry name" value="S26_SPase_I"/>
    <property type="match status" value="1"/>
</dbReference>
<dbReference type="PANTHER" id="PTHR46041">
    <property type="entry name" value="MITOCHONDRIAL INNER MEMBRANE PROTEASE SUBUNIT 2"/>
    <property type="match status" value="1"/>
</dbReference>
<dbReference type="GO" id="GO:0042720">
    <property type="term" value="C:mitochondrial inner membrane peptidase complex"/>
    <property type="evidence" value="ECO:0007669"/>
    <property type="project" value="InterPro"/>
</dbReference>
<accession>A0A8K0KE55</accession>
<comment type="subcellular location">
    <subcellularLocation>
        <location evidence="1">Mitochondrion inner membrane</location>
        <topology evidence="1">Single-pass membrane protein</topology>
    </subcellularLocation>
</comment>
<keyword evidence="7" id="KW-0999">Mitochondrion inner membrane</keyword>
<protein>
    <recommendedName>
        <fullName evidence="4">Mitochondrial inner membrane protease subunit 2</fullName>
    </recommendedName>
    <alternativeName>
        <fullName evidence="12">IMP2-like protein</fullName>
    </alternativeName>
</protein>
<evidence type="ECO:0000256" key="2">
    <source>
        <dbReference type="ARBA" id="ARBA00007066"/>
    </source>
</evidence>
<evidence type="ECO:0000256" key="7">
    <source>
        <dbReference type="ARBA" id="ARBA00022792"/>
    </source>
</evidence>
<reference evidence="15" key="2">
    <citation type="submission" date="2017-10" db="EMBL/GenBank/DDBJ databases">
        <title>Ladona fulva Genome sequencing and assembly.</title>
        <authorList>
            <person name="Murali S."/>
            <person name="Richards S."/>
            <person name="Bandaranaike D."/>
            <person name="Bellair M."/>
            <person name="Blankenburg K."/>
            <person name="Chao H."/>
            <person name="Dinh H."/>
            <person name="Doddapaneni H."/>
            <person name="Dugan-Rocha S."/>
            <person name="Elkadiri S."/>
            <person name="Gnanaolivu R."/>
            <person name="Hernandez B."/>
            <person name="Skinner E."/>
            <person name="Javaid M."/>
            <person name="Lee S."/>
            <person name="Li M."/>
            <person name="Ming W."/>
            <person name="Munidasa M."/>
            <person name="Muniz J."/>
            <person name="Nguyen L."/>
            <person name="Hughes D."/>
            <person name="Osuji N."/>
            <person name="Pu L.-L."/>
            <person name="Puazo M."/>
            <person name="Qu C."/>
            <person name="Quiroz J."/>
            <person name="Raj R."/>
            <person name="Weissenberger G."/>
            <person name="Xin Y."/>
            <person name="Zou X."/>
            <person name="Han Y."/>
            <person name="Worley K."/>
            <person name="Muzny D."/>
            <person name="Gibbs R."/>
        </authorList>
    </citation>
    <scope>NUCLEOTIDE SEQUENCE</scope>
    <source>
        <strain evidence="15">Sampled in the wild</strain>
    </source>
</reference>